<sequence length="297" mass="32814">MCASAHYARIGAAARVHRTHRRRAARGAPLVTRTVRFRTERRGVRSYLCDHRPHRKHLSCRGAPNPRRTTRHAAQKRGISIMDWTCCEFRHLSSNELYMILRTRNAVLVVEDAHTHLDIDGKDEFAIHVFATDKRGEQPAIAAYARLLPGDDIDPETTIDKILTSAAHRDDRTIDALIEHVLAAAHARWPDAPVRVQAPAPREGFYNRFGFRKVDGPYLEHGAPYVGMLRAASAPSKAVRNLLDLVGNATSANPGTSAGAVPASAARKPRKANAESTTEGERYAFAGRLPADSGMNR</sequence>
<feature type="region of interest" description="Disordered" evidence="1">
    <location>
        <begin position="248"/>
        <end position="297"/>
    </location>
</feature>
<dbReference type="KEGG" id="bml:BMA10229_A2206"/>
<dbReference type="Proteomes" id="UP000002283">
    <property type="component" value="Chromosome I"/>
</dbReference>
<evidence type="ECO:0000313" key="3">
    <source>
        <dbReference type="Proteomes" id="UP000002283"/>
    </source>
</evidence>
<evidence type="ECO:0000256" key="1">
    <source>
        <dbReference type="SAM" id="MobiDB-lite"/>
    </source>
</evidence>
<protein>
    <submittedName>
        <fullName evidence="2">ElaA family protein</fullName>
    </submittedName>
</protein>
<reference evidence="2 3" key="1">
    <citation type="submission" date="2007-01" db="EMBL/GenBank/DDBJ databases">
        <authorList>
            <person name="DeShazer D."/>
            <person name="Woods D.E."/>
            <person name="Nierman W.C."/>
        </authorList>
    </citation>
    <scope>NUCLEOTIDE SEQUENCE [LARGE SCALE GENOMIC DNA]</scope>
    <source>
        <strain evidence="2 3">NCTC 10229</strain>
    </source>
</reference>
<organism evidence="2 3">
    <name type="scientific">Burkholderia mallei (strain NCTC 10229)</name>
    <dbReference type="NCBI Taxonomy" id="412022"/>
    <lineage>
        <taxon>Bacteria</taxon>
        <taxon>Pseudomonadati</taxon>
        <taxon>Pseudomonadota</taxon>
        <taxon>Betaproteobacteria</taxon>
        <taxon>Burkholderiales</taxon>
        <taxon>Burkholderiaceae</taxon>
        <taxon>Burkholderia</taxon>
        <taxon>pseudomallei group</taxon>
    </lineage>
</organism>
<evidence type="ECO:0000313" key="2">
    <source>
        <dbReference type="EMBL" id="ABN01823.1"/>
    </source>
</evidence>
<dbReference type="Gene3D" id="3.40.630.30">
    <property type="match status" value="1"/>
</dbReference>
<proteinExistence type="predicted"/>
<dbReference type="AlphaFoldDB" id="A2S8A1"/>
<dbReference type="SUPFAM" id="SSF55729">
    <property type="entry name" value="Acyl-CoA N-acyltransferases (Nat)"/>
    <property type="match status" value="1"/>
</dbReference>
<name>A2S8A1_BURM9</name>
<dbReference type="EMBL" id="CP000546">
    <property type="protein sequence ID" value="ABN01823.1"/>
    <property type="molecule type" value="Genomic_DNA"/>
</dbReference>
<dbReference type="HOGENOM" id="CLU_056607_1_0_4"/>
<gene>
    <name evidence="2" type="ordered locus">BMA10229_A2206</name>
</gene>
<dbReference type="InterPro" id="IPR016181">
    <property type="entry name" value="Acyl_CoA_acyltransferase"/>
</dbReference>
<accession>A2S8A1</accession>